<feature type="signal peptide" evidence="2">
    <location>
        <begin position="1"/>
        <end position="29"/>
    </location>
</feature>
<evidence type="ECO:0000256" key="1">
    <source>
        <dbReference type="SAM" id="MobiDB-lite"/>
    </source>
</evidence>
<feature type="compositionally biased region" description="Pro residues" evidence="1">
    <location>
        <begin position="32"/>
        <end position="50"/>
    </location>
</feature>
<proteinExistence type="predicted"/>
<feature type="chain" id="PRO_5042826885" evidence="2">
    <location>
        <begin position="30"/>
        <end position="90"/>
    </location>
</feature>
<dbReference type="Proteomes" id="UP001428341">
    <property type="component" value="Unassembled WGS sequence"/>
</dbReference>
<sequence>MAGKISSSVLLKLFIFAMVFSSILPFEAAQSPGPPQYKVPPRAPIRPSPPISETHLSVEKQQHGAGSENSGIDSLLDRLRTRWGKQLIEH</sequence>
<evidence type="ECO:0000256" key="2">
    <source>
        <dbReference type="SAM" id="SignalP"/>
    </source>
</evidence>
<comment type="caution">
    <text evidence="3">The sequence shown here is derived from an EMBL/GenBank/DDBJ whole genome shotgun (WGS) entry which is preliminary data.</text>
</comment>
<evidence type="ECO:0000313" key="3">
    <source>
        <dbReference type="EMBL" id="KAK9228971.1"/>
    </source>
</evidence>
<reference evidence="3 4" key="1">
    <citation type="submission" date="2024-05" db="EMBL/GenBank/DDBJ databases">
        <title>Haplotype-resolved chromosome-level genome assembly of Huyou (Citrus changshanensis).</title>
        <authorList>
            <person name="Miao C."/>
            <person name="Chen W."/>
            <person name="Wu Y."/>
            <person name="Wang L."/>
            <person name="Zhao S."/>
            <person name="Grierson D."/>
            <person name="Xu C."/>
            <person name="Chen K."/>
        </authorList>
    </citation>
    <scope>NUCLEOTIDE SEQUENCE [LARGE SCALE GENOMIC DNA]</scope>
    <source>
        <strain evidence="3">01-14</strain>
        <tissue evidence="3">Leaf</tissue>
    </source>
</reference>
<keyword evidence="4" id="KW-1185">Reference proteome</keyword>
<feature type="region of interest" description="Disordered" evidence="1">
    <location>
        <begin position="31"/>
        <end position="72"/>
    </location>
</feature>
<evidence type="ECO:0000313" key="4">
    <source>
        <dbReference type="Proteomes" id="UP001428341"/>
    </source>
</evidence>
<dbReference type="AlphaFoldDB" id="A0AAP0N097"/>
<dbReference type="EMBL" id="JBCGBO010000001">
    <property type="protein sequence ID" value="KAK9228971.1"/>
    <property type="molecule type" value="Genomic_DNA"/>
</dbReference>
<gene>
    <name evidence="3" type="ORF">WN944_021928</name>
</gene>
<accession>A0AAP0N097</accession>
<keyword evidence="2" id="KW-0732">Signal</keyword>
<name>A0AAP0N097_9ROSI</name>
<protein>
    <submittedName>
        <fullName evidence="3">Uncharacterized protein</fullName>
    </submittedName>
</protein>
<organism evidence="3 4">
    <name type="scientific">Citrus x changshan-huyou</name>
    <dbReference type="NCBI Taxonomy" id="2935761"/>
    <lineage>
        <taxon>Eukaryota</taxon>
        <taxon>Viridiplantae</taxon>
        <taxon>Streptophyta</taxon>
        <taxon>Embryophyta</taxon>
        <taxon>Tracheophyta</taxon>
        <taxon>Spermatophyta</taxon>
        <taxon>Magnoliopsida</taxon>
        <taxon>eudicotyledons</taxon>
        <taxon>Gunneridae</taxon>
        <taxon>Pentapetalae</taxon>
        <taxon>rosids</taxon>
        <taxon>malvids</taxon>
        <taxon>Sapindales</taxon>
        <taxon>Rutaceae</taxon>
        <taxon>Aurantioideae</taxon>
        <taxon>Citrus</taxon>
    </lineage>
</organism>